<evidence type="ECO:0000256" key="10">
    <source>
        <dbReference type="ARBA" id="ARBA00022840"/>
    </source>
</evidence>
<dbReference type="InParanoid" id="I3TEE6"/>
<evidence type="ECO:0000256" key="4">
    <source>
        <dbReference type="ARBA" id="ARBA00012838"/>
    </source>
</evidence>
<evidence type="ECO:0000313" key="18">
    <source>
        <dbReference type="Proteomes" id="UP000005270"/>
    </source>
</evidence>
<comment type="catalytic activity">
    <reaction evidence="15">
        <text>tRNA(Met) + L-methionine + ATP = L-methionyl-tRNA(Met) + AMP + diphosphate</text>
        <dbReference type="Rhea" id="RHEA:13481"/>
        <dbReference type="Rhea" id="RHEA-COMP:9667"/>
        <dbReference type="Rhea" id="RHEA-COMP:9698"/>
        <dbReference type="ChEBI" id="CHEBI:30616"/>
        <dbReference type="ChEBI" id="CHEBI:33019"/>
        <dbReference type="ChEBI" id="CHEBI:57844"/>
        <dbReference type="ChEBI" id="CHEBI:78442"/>
        <dbReference type="ChEBI" id="CHEBI:78530"/>
        <dbReference type="ChEBI" id="CHEBI:456215"/>
        <dbReference type="EC" id="6.1.1.10"/>
    </reaction>
</comment>
<comment type="subcellular location">
    <subcellularLocation>
        <location evidence="2">Cytoplasm</location>
    </subcellularLocation>
</comment>
<evidence type="ECO:0000256" key="13">
    <source>
        <dbReference type="ARBA" id="ARBA00023146"/>
    </source>
</evidence>
<reference evidence="17 18" key="1">
    <citation type="journal article" date="2012" name="J. Bacteriol.">
        <title>Complete genome sequence of the hyperthermophilic cellulolytic Crenarchaeon 'Thermogladius cellulolyticus' 1633.</title>
        <authorList>
            <person name="Mardanov A.V."/>
            <person name="Kochetkova T.V."/>
            <person name="Beletsky A.V."/>
            <person name="Bonch-Osmolovskaya E.A."/>
            <person name="Ravin N.V."/>
            <person name="Skryabin K.G."/>
        </authorList>
    </citation>
    <scope>NUCLEOTIDE SEQUENCE [LARGE SCALE GENOMIC DNA]</scope>
    <source>
        <strain evidence="18">DSM 22663 / VKM B-2946 / 1633</strain>
    </source>
</reference>
<keyword evidence="12" id="KW-0648">Protein biosynthesis</keyword>
<dbReference type="InterPro" id="IPR012340">
    <property type="entry name" value="NA-bd_OB-fold"/>
</dbReference>
<evidence type="ECO:0000256" key="14">
    <source>
        <dbReference type="ARBA" id="ARBA00030904"/>
    </source>
</evidence>
<dbReference type="FunFam" id="2.40.50.140:FF:000042">
    <property type="entry name" value="Methionine--tRNA ligase"/>
    <property type="match status" value="1"/>
</dbReference>
<dbReference type="InterPro" id="IPR002547">
    <property type="entry name" value="tRNA-bd_dom"/>
</dbReference>
<dbReference type="GO" id="GO:0005524">
    <property type="term" value="F:ATP binding"/>
    <property type="evidence" value="ECO:0007669"/>
    <property type="project" value="UniProtKB-KW"/>
</dbReference>
<evidence type="ECO:0000256" key="7">
    <source>
        <dbReference type="ARBA" id="ARBA00022555"/>
    </source>
</evidence>
<comment type="function">
    <text evidence="1">Is required not only for elongation of protein synthesis but also for the initiation of all mRNA translation through initiator tRNA(fMet) aminoacylation.</text>
</comment>
<organism evidence="17 18">
    <name type="scientific">Thermogladius calderae (strain DSM 22663 / VKM B-2946 / 1633)</name>
    <dbReference type="NCBI Taxonomy" id="1184251"/>
    <lineage>
        <taxon>Archaea</taxon>
        <taxon>Thermoproteota</taxon>
        <taxon>Thermoprotei</taxon>
        <taxon>Desulfurococcales</taxon>
        <taxon>Desulfurococcaceae</taxon>
        <taxon>Thermogladius</taxon>
    </lineage>
</organism>
<dbReference type="eggNOG" id="arCOG01136">
    <property type="taxonomic scope" value="Archaea"/>
</dbReference>
<dbReference type="KEGG" id="thg:TCELL_0710"/>
<dbReference type="NCBIfam" id="TIGR00399">
    <property type="entry name" value="metG_C_term"/>
    <property type="match status" value="1"/>
</dbReference>
<evidence type="ECO:0000256" key="1">
    <source>
        <dbReference type="ARBA" id="ARBA00003314"/>
    </source>
</evidence>
<keyword evidence="8" id="KW-0436">Ligase</keyword>
<keyword evidence="13 17" id="KW-0030">Aminoacyl-tRNA synthetase</keyword>
<dbReference type="STRING" id="1184251.TCELL_0710"/>
<dbReference type="Gene3D" id="2.40.50.140">
    <property type="entry name" value="Nucleic acid-binding proteins"/>
    <property type="match status" value="1"/>
</dbReference>
<evidence type="ECO:0000259" key="16">
    <source>
        <dbReference type="PROSITE" id="PS50886"/>
    </source>
</evidence>
<dbReference type="PANTHER" id="PTHR11586:SF37">
    <property type="entry name" value="TRNA-BINDING DOMAIN-CONTAINING PROTEIN"/>
    <property type="match status" value="1"/>
</dbReference>
<keyword evidence="9" id="KW-0547">Nucleotide-binding</keyword>
<dbReference type="AlphaFoldDB" id="I3TEE6"/>
<dbReference type="SUPFAM" id="SSF50249">
    <property type="entry name" value="Nucleic acid-binding proteins"/>
    <property type="match status" value="1"/>
</dbReference>
<keyword evidence="10" id="KW-0067">ATP-binding</keyword>
<evidence type="ECO:0000256" key="12">
    <source>
        <dbReference type="ARBA" id="ARBA00022917"/>
    </source>
</evidence>
<keyword evidence="7" id="KW-0820">tRNA-binding</keyword>
<dbReference type="HOGENOM" id="CLU_065946_3_2_2"/>
<evidence type="ECO:0000256" key="6">
    <source>
        <dbReference type="ARBA" id="ARBA00022490"/>
    </source>
</evidence>
<evidence type="ECO:0000256" key="3">
    <source>
        <dbReference type="ARBA" id="ARBA00011738"/>
    </source>
</evidence>
<dbReference type="CDD" id="cd02800">
    <property type="entry name" value="tRNA_bind_EcMetRS_like"/>
    <property type="match status" value="1"/>
</dbReference>
<dbReference type="EMBL" id="CP003531">
    <property type="protein sequence ID" value="AFK51134.1"/>
    <property type="molecule type" value="Genomic_DNA"/>
</dbReference>
<dbReference type="GO" id="GO:0005737">
    <property type="term" value="C:cytoplasm"/>
    <property type="evidence" value="ECO:0007669"/>
    <property type="project" value="UniProtKB-SubCell"/>
</dbReference>
<proteinExistence type="predicted"/>
<dbReference type="PROSITE" id="PS50886">
    <property type="entry name" value="TRBD"/>
    <property type="match status" value="1"/>
</dbReference>
<evidence type="ECO:0000256" key="11">
    <source>
        <dbReference type="ARBA" id="ARBA00022884"/>
    </source>
</evidence>
<evidence type="ECO:0000256" key="9">
    <source>
        <dbReference type="ARBA" id="ARBA00022741"/>
    </source>
</evidence>
<dbReference type="Pfam" id="PF01588">
    <property type="entry name" value="tRNA_bind"/>
    <property type="match status" value="1"/>
</dbReference>
<gene>
    <name evidence="17" type="ordered locus">TCELL_0710</name>
</gene>
<keyword evidence="11" id="KW-0694">RNA-binding</keyword>
<keyword evidence="6" id="KW-0963">Cytoplasm</keyword>
<sequence>MVIGLSNVVEYEDFAKLDLRVGLVKHAERVQGSKKLIKLVVDLGELGERQLVAGLAEFYKPEEFVNKYVIVVANLKPKKIFGLDSQGMILATDTETPVLLTVEKPVKPGSRIR</sequence>
<dbReference type="GO" id="GO:0000049">
    <property type="term" value="F:tRNA binding"/>
    <property type="evidence" value="ECO:0007669"/>
    <property type="project" value="UniProtKB-KW"/>
</dbReference>
<accession>I3TEE6</accession>
<dbReference type="GO" id="GO:0006431">
    <property type="term" value="P:methionyl-tRNA aminoacylation"/>
    <property type="evidence" value="ECO:0007669"/>
    <property type="project" value="InterPro"/>
</dbReference>
<feature type="domain" description="TRNA-binding" evidence="16">
    <location>
        <begin position="13"/>
        <end position="113"/>
    </location>
</feature>
<evidence type="ECO:0000256" key="2">
    <source>
        <dbReference type="ARBA" id="ARBA00004496"/>
    </source>
</evidence>
<dbReference type="Proteomes" id="UP000005270">
    <property type="component" value="Chromosome"/>
</dbReference>
<name>I3TEE6_THEC1</name>
<evidence type="ECO:0000256" key="5">
    <source>
        <dbReference type="ARBA" id="ARBA00018753"/>
    </source>
</evidence>
<dbReference type="EC" id="6.1.1.10" evidence="4"/>
<dbReference type="PANTHER" id="PTHR11586">
    <property type="entry name" value="TRNA-AMINOACYLATION COFACTOR ARC1 FAMILY MEMBER"/>
    <property type="match status" value="1"/>
</dbReference>
<dbReference type="InterPro" id="IPR051270">
    <property type="entry name" value="Tyrosine-tRNA_ligase_regulator"/>
</dbReference>
<protein>
    <recommendedName>
        <fullName evidence="5">Methionine--tRNA ligase</fullName>
        <ecNumber evidence="4">6.1.1.10</ecNumber>
    </recommendedName>
    <alternativeName>
        <fullName evidence="14">Methionyl-tRNA synthetase</fullName>
    </alternativeName>
</protein>
<comment type="subunit">
    <text evidence="3">Homodimer.</text>
</comment>
<evidence type="ECO:0000256" key="8">
    <source>
        <dbReference type="ARBA" id="ARBA00022598"/>
    </source>
</evidence>
<dbReference type="InterPro" id="IPR004495">
    <property type="entry name" value="Met-tRNA-synth_bsu_C"/>
</dbReference>
<dbReference type="GO" id="GO:0004825">
    <property type="term" value="F:methionine-tRNA ligase activity"/>
    <property type="evidence" value="ECO:0007669"/>
    <property type="project" value="UniProtKB-EC"/>
</dbReference>
<keyword evidence="18" id="KW-1185">Reference proteome</keyword>
<evidence type="ECO:0000256" key="15">
    <source>
        <dbReference type="ARBA" id="ARBA00047364"/>
    </source>
</evidence>
<evidence type="ECO:0000313" key="17">
    <source>
        <dbReference type="EMBL" id="AFK51134.1"/>
    </source>
</evidence>